<protein>
    <recommendedName>
        <fullName evidence="4">RNA polymerase sigma-70 region 2 domain-containing protein</fullName>
    </recommendedName>
</protein>
<comment type="caution">
    <text evidence="2">The sequence shown here is derived from an EMBL/GenBank/DDBJ whole genome shotgun (WGS) entry which is preliminary data.</text>
</comment>
<evidence type="ECO:0000313" key="3">
    <source>
        <dbReference type="Proteomes" id="UP000653076"/>
    </source>
</evidence>
<keyword evidence="3" id="KW-1185">Reference proteome</keyword>
<evidence type="ECO:0000256" key="1">
    <source>
        <dbReference type="SAM" id="MobiDB-lite"/>
    </source>
</evidence>
<gene>
    <name evidence="2" type="ORF">Vqi01_23880</name>
</gene>
<evidence type="ECO:0000313" key="2">
    <source>
        <dbReference type="EMBL" id="GIJ27226.1"/>
    </source>
</evidence>
<sequence>MQTALARAWEAWRRIDGDPEPYVRRVIVNAYASWWRRRWRGELPTAELPESGTVAVPIPTSGGYGLAIGERIPFDRYPLPSRPAGTLTPLSQAPLPADCTEALCQKRRHRPIGSGRPEAPGSTGAELAEPEVDRDGLPDARVAAPTGRRCRDHHR</sequence>
<dbReference type="SUPFAM" id="SSF88946">
    <property type="entry name" value="Sigma2 domain of RNA polymerase sigma factors"/>
    <property type="match status" value="1"/>
</dbReference>
<name>A0ABQ4JAM7_9ACTN</name>
<feature type="region of interest" description="Disordered" evidence="1">
    <location>
        <begin position="104"/>
        <end position="155"/>
    </location>
</feature>
<dbReference type="Proteomes" id="UP000653076">
    <property type="component" value="Unassembled WGS sequence"/>
</dbReference>
<evidence type="ECO:0008006" key="4">
    <source>
        <dbReference type="Google" id="ProtNLM"/>
    </source>
</evidence>
<dbReference type="EMBL" id="BOPC01000030">
    <property type="protein sequence ID" value="GIJ27226.1"/>
    <property type="molecule type" value="Genomic_DNA"/>
</dbReference>
<proteinExistence type="predicted"/>
<organism evidence="2 3">
    <name type="scientific">Micromonospora qiuiae</name>
    <dbReference type="NCBI Taxonomy" id="502268"/>
    <lineage>
        <taxon>Bacteria</taxon>
        <taxon>Bacillati</taxon>
        <taxon>Actinomycetota</taxon>
        <taxon>Actinomycetes</taxon>
        <taxon>Micromonosporales</taxon>
        <taxon>Micromonosporaceae</taxon>
        <taxon>Micromonospora</taxon>
    </lineage>
</organism>
<reference evidence="2 3" key="1">
    <citation type="submission" date="2021-01" db="EMBL/GenBank/DDBJ databases">
        <title>Whole genome shotgun sequence of Verrucosispora qiuiae NBRC 106684.</title>
        <authorList>
            <person name="Komaki H."/>
            <person name="Tamura T."/>
        </authorList>
    </citation>
    <scope>NUCLEOTIDE SEQUENCE [LARGE SCALE GENOMIC DNA]</scope>
    <source>
        <strain evidence="2 3">NBRC 106684</strain>
    </source>
</reference>
<accession>A0ABQ4JAM7</accession>
<dbReference type="InterPro" id="IPR013325">
    <property type="entry name" value="RNA_pol_sigma_r2"/>
</dbReference>